<protein>
    <submittedName>
        <fullName evidence="2">Uncharacterized protein</fullName>
    </submittedName>
</protein>
<evidence type="ECO:0000313" key="1">
    <source>
        <dbReference type="EMBL" id="VFJ96769.1"/>
    </source>
</evidence>
<dbReference type="EMBL" id="CAADFJ010000122">
    <property type="protein sequence ID" value="VFK03268.1"/>
    <property type="molecule type" value="Genomic_DNA"/>
</dbReference>
<name>A0A450UZE9_9GAMM</name>
<evidence type="ECO:0000313" key="3">
    <source>
        <dbReference type="EMBL" id="VFK03268.1"/>
    </source>
</evidence>
<accession>A0A450UZE9</accession>
<sequence length="182" mass="20351">MITYMSASKLSMRGKIIGMNGGATSSPRSPSITRASIMFLFYTIWMEAITERYLKAFHGVPLTVELGHDASGDNVKQACARLHNYVLARARIMLLKAPSMSHEELDRAIEVLEQDERNITNDLLPEAPAPLLLDLVPKTLELVRDTRWKLMASRAELNRSEPAHTTASIAELNALFEQELSQ</sequence>
<dbReference type="AlphaFoldDB" id="A0A450UZE9"/>
<proteinExistence type="predicted"/>
<dbReference type="EMBL" id="CAADFG010000128">
    <property type="protein sequence ID" value="VFJ97825.1"/>
    <property type="molecule type" value="Genomic_DNA"/>
</dbReference>
<dbReference type="EMBL" id="CAADFI010000097">
    <property type="protein sequence ID" value="VFJ96769.1"/>
    <property type="molecule type" value="Genomic_DNA"/>
</dbReference>
<reference evidence="2" key="1">
    <citation type="submission" date="2019-02" db="EMBL/GenBank/DDBJ databases">
        <authorList>
            <person name="Gruber-Vodicka R. H."/>
            <person name="Seah K. B. B."/>
        </authorList>
    </citation>
    <scope>NUCLEOTIDE SEQUENCE</scope>
    <source>
        <strain evidence="3">BECK_SA2B12</strain>
        <strain evidence="2">BECK_SA2B15</strain>
        <strain evidence="1">BECK_SA2B20</strain>
    </source>
</reference>
<evidence type="ECO:0000313" key="2">
    <source>
        <dbReference type="EMBL" id="VFJ97825.1"/>
    </source>
</evidence>
<gene>
    <name evidence="2" type="ORF">BECKH772A_GA0070896_101281</name>
    <name evidence="1" type="ORF">BECKH772B_GA0070898_1009711</name>
    <name evidence="3" type="ORF">BECKH772C_GA0070978_101221</name>
</gene>
<organism evidence="2">
    <name type="scientific">Candidatus Kentrum eta</name>
    <dbReference type="NCBI Taxonomy" id="2126337"/>
    <lineage>
        <taxon>Bacteria</taxon>
        <taxon>Pseudomonadati</taxon>
        <taxon>Pseudomonadota</taxon>
        <taxon>Gammaproteobacteria</taxon>
        <taxon>Candidatus Kentrum</taxon>
    </lineage>
</organism>